<keyword evidence="4 7" id="KW-0689">Ribosomal protein</keyword>
<sequence length="118" mass="13022">MGLTKSENRSRIRRRIRKVSFGSQERPRLSVFRSNKEIYAQIIDDTTGKTLASASSRDKDLSDVKGTKTELASQVGKTLAKKALDAGIETVAFDRGGYQYHGRVKSLAEGAREGGLKF</sequence>
<keyword evidence="3 7" id="KW-0694">RNA-binding</keyword>
<comment type="subunit">
    <text evidence="7">Part of the 50S ribosomal subunit; part of the 5S rRNA/L5/L18/L25 subcomplex. Contacts the 5S and 23S rRNAs.</text>
</comment>
<dbReference type="PANTHER" id="PTHR12899:SF3">
    <property type="entry name" value="LARGE RIBOSOMAL SUBUNIT PROTEIN UL18M"/>
    <property type="match status" value="1"/>
</dbReference>
<dbReference type="CDD" id="cd00432">
    <property type="entry name" value="Ribosomal_L18_L5e"/>
    <property type="match status" value="1"/>
</dbReference>
<evidence type="ECO:0000256" key="3">
    <source>
        <dbReference type="ARBA" id="ARBA00022884"/>
    </source>
</evidence>
<dbReference type="NCBIfam" id="TIGR00060">
    <property type="entry name" value="L18_bact"/>
    <property type="match status" value="1"/>
</dbReference>
<keyword evidence="5 7" id="KW-0687">Ribonucleoprotein</keyword>
<keyword evidence="9" id="KW-1185">Reference proteome</keyword>
<dbReference type="InterPro" id="IPR004389">
    <property type="entry name" value="Ribosomal_uL18_bac-type"/>
</dbReference>
<protein>
    <recommendedName>
        <fullName evidence="6 7">Large ribosomal subunit protein uL18</fullName>
    </recommendedName>
</protein>
<evidence type="ECO:0000256" key="5">
    <source>
        <dbReference type="ARBA" id="ARBA00023274"/>
    </source>
</evidence>
<gene>
    <name evidence="7 8" type="primary">rplR</name>
    <name evidence="8" type="ORF">QU605_06280</name>
</gene>
<evidence type="ECO:0000256" key="4">
    <source>
        <dbReference type="ARBA" id="ARBA00022980"/>
    </source>
</evidence>
<dbReference type="InterPro" id="IPR005484">
    <property type="entry name" value="Ribosomal_uL18_bac/plant/anim"/>
</dbReference>
<evidence type="ECO:0000256" key="6">
    <source>
        <dbReference type="ARBA" id="ARBA00035197"/>
    </source>
</evidence>
<reference evidence="8" key="1">
    <citation type="submission" date="2023-06" db="EMBL/GenBank/DDBJ databases">
        <title>Robiginitalea aurantiacus sp. nov. and Algoriphagus sediminis sp. nov., isolated from coastal sediment.</title>
        <authorList>
            <person name="Zhou Z.Y."/>
            <person name="An J."/>
            <person name="Jia Y.W."/>
            <person name="Du Z.J."/>
        </authorList>
    </citation>
    <scope>NUCLEOTIDE SEQUENCE</scope>
    <source>
        <strain evidence="8">M39</strain>
    </source>
</reference>
<dbReference type="Pfam" id="PF00861">
    <property type="entry name" value="Ribosomal_L18p"/>
    <property type="match status" value="1"/>
</dbReference>
<dbReference type="InterPro" id="IPR057268">
    <property type="entry name" value="Ribosomal_L18"/>
</dbReference>
<keyword evidence="2 7" id="KW-0699">rRNA-binding</keyword>
<dbReference type="SUPFAM" id="SSF53137">
    <property type="entry name" value="Translational machinery components"/>
    <property type="match status" value="1"/>
</dbReference>
<dbReference type="GO" id="GO:0005840">
    <property type="term" value="C:ribosome"/>
    <property type="evidence" value="ECO:0007669"/>
    <property type="project" value="UniProtKB-KW"/>
</dbReference>
<comment type="function">
    <text evidence="7">This is one of the proteins that bind and probably mediate the attachment of the 5S RNA into the large ribosomal subunit, where it forms part of the central protuberance.</text>
</comment>
<evidence type="ECO:0000256" key="2">
    <source>
        <dbReference type="ARBA" id="ARBA00022730"/>
    </source>
</evidence>
<dbReference type="HAMAP" id="MF_01337_B">
    <property type="entry name" value="Ribosomal_uL18_B"/>
    <property type="match status" value="1"/>
</dbReference>
<dbReference type="PANTHER" id="PTHR12899">
    <property type="entry name" value="39S RIBOSOMAL PROTEIN L18, MITOCHONDRIAL"/>
    <property type="match status" value="1"/>
</dbReference>
<comment type="caution">
    <text evidence="8">The sequence shown here is derived from an EMBL/GenBank/DDBJ whole genome shotgun (WGS) entry which is preliminary data.</text>
</comment>
<evidence type="ECO:0000256" key="1">
    <source>
        <dbReference type="ARBA" id="ARBA00007116"/>
    </source>
</evidence>
<dbReference type="Gene3D" id="3.30.420.100">
    <property type="match status" value="1"/>
</dbReference>
<accession>A0ABT7WDR6</accession>
<proteinExistence type="inferred from homology"/>
<evidence type="ECO:0000313" key="9">
    <source>
        <dbReference type="Proteomes" id="UP001174839"/>
    </source>
</evidence>
<dbReference type="RefSeq" id="WP_289724422.1">
    <property type="nucleotide sequence ID" value="NZ_JAUDUY010000002.1"/>
</dbReference>
<evidence type="ECO:0000313" key="8">
    <source>
        <dbReference type="EMBL" id="MDM9631066.1"/>
    </source>
</evidence>
<dbReference type="Proteomes" id="UP001174839">
    <property type="component" value="Unassembled WGS sequence"/>
</dbReference>
<dbReference type="EMBL" id="JAUDUY010000002">
    <property type="protein sequence ID" value="MDM9631066.1"/>
    <property type="molecule type" value="Genomic_DNA"/>
</dbReference>
<organism evidence="8 9">
    <name type="scientific">Robiginitalea aurantiaca</name>
    <dbReference type="NCBI Taxonomy" id="3056915"/>
    <lineage>
        <taxon>Bacteria</taxon>
        <taxon>Pseudomonadati</taxon>
        <taxon>Bacteroidota</taxon>
        <taxon>Flavobacteriia</taxon>
        <taxon>Flavobacteriales</taxon>
        <taxon>Flavobacteriaceae</taxon>
        <taxon>Robiginitalea</taxon>
    </lineage>
</organism>
<comment type="similarity">
    <text evidence="1 7">Belongs to the universal ribosomal protein uL18 family.</text>
</comment>
<name>A0ABT7WDR6_9FLAO</name>
<evidence type="ECO:0000256" key="7">
    <source>
        <dbReference type="HAMAP-Rule" id="MF_01337"/>
    </source>
</evidence>